<dbReference type="SUPFAM" id="SSF48452">
    <property type="entry name" value="TPR-like"/>
    <property type="match status" value="2"/>
</dbReference>
<keyword evidence="1" id="KW-0677">Repeat</keyword>
<dbReference type="InterPro" id="IPR051012">
    <property type="entry name" value="CellSynth/LPSAsmb/PSIAsmb"/>
</dbReference>
<sequence>MADEVINLDDGTENNNAPDSNANDPAQAKATGLLTNLNTKFQPFIDEIKNNKIMLFGLIAIGALVVILLILLIVLILVSSPKKAQDVENISRKIIQPAPILSEQKRPEVDGAELGNMIKKANILYEQGDKLEALHLFENIAVYSQSIAYYNLGVIKLKEGDYQQAIRSFDGAIHVGEDISVSAFNAAYSAYMLGNMNLYEYYLGISSSYLFYVANQPLYSYLYGLLEYYKGFYFESLSPFLNPSSKSYVNESKKMAAEVFLIFGDEYNALAQLKQVANKDDNFAIALLHARLGEYTQARQYLYEYLASHAGDPQALMALQLIELKNNNYKESALILDRLNAKEEDAKVFDVYPIKVKLRDDLFDINLAQENFWNRRFEHNKILGYKILFYYAPFLVFDAQKALDIIDDGNLNAHANNIQNAKSTLQEGQKVSQINRSIAQDLRTLALRQDIRQSLKSMESSLKTYPNHSVLHYNVGLLYAQMSDFDNAYLHFIRAYHLDSNNLIAGIFALMCAELTYRDTTRLSHSISSDLADMADMNVTNKVEYQFLLSLFRYTSDSPLDSLDWLSDLQKQAPYERKPIYYALQAVYGIYAMNEKQVVGAFEYLKRIYTNDVVANTMYELGKRFRVNLKDVALQMNAIYKEKKLDMRSIYYGPSLARELYIYVGFVTGSLHSVQEELEAKVIAETQTSNGILQALGLSYIYSNDFEKAFAIYNSLLDDLHEVDSQTRFLAAIAAMGANRHENAVALLQLAKIESATNFEARYALGLLYQEGKNMKAAVQHYDKIANSNFESEFFDFEIDTSNLLQSP</sequence>
<evidence type="ECO:0000313" key="6">
    <source>
        <dbReference type="EMBL" id="XAM17626.1"/>
    </source>
</evidence>
<dbReference type="RefSeq" id="WP_300446175.1">
    <property type="nucleotide sequence ID" value="NZ_CP145316.1"/>
</dbReference>
<dbReference type="SMART" id="SM00028">
    <property type="entry name" value="TPR"/>
    <property type="match status" value="3"/>
</dbReference>
<feature type="transmembrane region" description="Helical" evidence="5">
    <location>
        <begin position="53"/>
        <end position="78"/>
    </location>
</feature>
<dbReference type="PANTHER" id="PTHR45586">
    <property type="entry name" value="TPR REPEAT-CONTAINING PROTEIN PA4667"/>
    <property type="match status" value="1"/>
</dbReference>
<evidence type="ECO:0000256" key="4">
    <source>
        <dbReference type="SAM" id="MobiDB-lite"/>
    </source>
</evidence>
<keyword evidence="7" id="KW-1185">Reference proteome</keyword>
<keyword evidence="2 3" id="KW-0802">TPR repeat</keyword>
<keyword evidence="5" id="KW-0812">Transmembrane</keyword>
<evidence type="ECO:0000256" key="1">
    <source>
        <dbReference type="ARBA" id="ARBA00022737"/>
    </source>
</evidence>
<feature type="region of interest" description="Disordered" evidence="4">
    <location>
        <begin position="1"/>
        <end position="26"/>
    </location>
</feature>
<feature type="repeat" description="TPR" evidence="3">
    <location>
        <begin position="469"/>
        <end position="502"/>
    </location>
</feature>
<dbReference type="InterPro" id="IPR019734">
    <property type="entry name" value="TPR_rpt"/>
</dbReference>
<evidence type="ECO:0000313" key="7">
    <source>
        <dbReference type="Proteomes" id="UP001434737"/>
    </source>
</evidence>
<accession>A0ABZ3F3B6</accession>
<feature type="repeat" description="TPR" evidence="3">
    <location>
        <begin position="146"/>
        <end position="179"/>
    </location>
</feature>
<feature type="compositionally biased region" description="Low complexity" evidence="4">
    <location>
        <begin position="14"/>
        <end position="26"/>
    </location>
</feature>
<feature type="compositionally biased region" description="Acidic residues" evidence="4">
    <location>
        <begin position="1"/>
        <end position="12"/>
    </location>
</feature>
<dbReference type="PROSITE" id="PS50293">
    <property type="entry name" value="TPR_REGION"/>
    <property type="match status" value="1"/>
</dbReference>
<dbReference type="Proteomes" id="UP001434737">
    <property type="component" value="Chromosome"/>
</dbReference>
<dbReference type="Gene3D" id="1.25.40.10">
    <property type="entry name" value="Tetratricopeptide repeat domain"/>
    <property type="match status" value="4"/>
</dbReference>
<name>A0ABZ3F3B6_9HELI</name>
<dbReference type="EMBL" id="CP145316">
    <property type="protein sequence ID" value="XAM17626.1"/>
    <property type="molecule type" value="Genomic_DNA"/>
</dbReference>
<dbReference type="Pfam" id="PF13432">
    <property type="entry name" value="TPR_16"/>
    <property type="match status" value="1"/>
</dbReference>
<protein>
    <submittedName>
        <fullName evidence="6">Tetratricopeptide repeat protein</fullName>
    </submittedName>
</protein>
<proteinExistence type="predicted"/>
<dbReference type="InterPro" id="IPR011990">
    <property type="entry name" value="TPR-like_helical_dom_sf"/>
</dbReference>
<dbReference type="PROSITE" id="PS50005">
    <property type="entry name" value="TPR"/>
    <property type="match status" value="2"/>
</dbReference>
<organism evidence="6 7">
    <name type="scientific">Helicobacter mastomyrinus</name>
    <dbReference type="NCBI Taxonomy" id="287948"/>
    <lineage>
        <taxon>Bacteria</taxon>
        <taxon>Pseudomonadati</taxon>
        <taxon>Campylobacterota</taxon>
        <taxon>Epsilonproteobacteria</taxon>
        <taxon>Campylobacterales</taxon>
        <taxon>Helicobacteraceae</taxon>
        <taxon>Helicobacter</taxon>
    </lineage>
</organism>
<evidence type="ECO:0000256" key="5">
    <source>
        <dbReference type="SAM" id="Phobius"/>
    </source>
</evidence>
<keyword evidence="5" id="KW-1133">Transmembrane helix</keyword>
<evidence type="ECO:0000256" key="2">
    <source>
        <dbReference type="ARBA" id="ARBA00022803"/>
    </source>
</evidence>
<gene>
    <name evidence="6" type="ORF">V3I05_08015</name>
</gene>
<dbReference type="PANTHER" id="PTHR45586:SF1">
    <property type="entry name" value="LIPOPOLYSACCHARIDE ASSEMBLY PROTEIN B"/>
    <property type="match status" value="1"/>
</dbReference>
<keyword evidence="5" id="KW-0472">Membrane</keyword>
<reference evidence="6 7" key="1">
    <citation type="submission" date="2024-02" db="EMBL/GenBank/DDBJ databases">
        <title>Genome and pathogenicity analysis of Helicobacter mastomyrinus isolated from mice.</title>
        <authorList>
            <person name="Zhu L."/>
        </authorList>
    </citation>
    <scope>NUCLEOTIDE SEQUENCE [LARGE SCALE GENOMIC DNA]</scope>
    <source>
        <strain evidence="6 7">Hm-17</strain>
    </source>
</reference>
<evidence type="ECO:0000256" key="3">
    <source>
        <dbReference type="PROSITE-ProRule" id="PRU00339"/>
    </source>
</evidence>